<evidence type="ECO:0000313" key="3">
    <source>
        <dbReference type="Proteomes" id="UP000831787"/>
    </source>
</evidence>
<dbReference type="PANTHER" id="PTHR21310">
    <property type="entry name" value="AMINOGLYCOSIDE PHOSPHOTRANSFERASE-RELATED-RELATED"/>
    <property type="match status" value="1"/>
</dbReference>
<proteinExistence type="predicted"/>
<gene>
    <name evidence="2" type="ORF">MUN89_18295</name>
</gene>
<dbReference type="InterPro" id="IPR011009">
    <property type="entry name" value="Kinase-like_dom_sf"/>
</dbReference>
<dbReference type="EMBL" id="CP095073">
    <property type="protein sequence ID" value="UOQ43808.1"/>
    <property type="molecule type" value="Genomic_DNA"/>
</dbReference>
<organism evidence="2 3">
    <name type="scientific">Halobacillus salinarum</name>
    <dbReference type="NCBI Taxonomy" id="2932257"/>
    <lineage>
        <taxon>Bacteria</taxon>
        <taxon>Bacillati</taxon>
        <taxon>Bacillota</taxon>
        <taxon>Bacilli</taxon>
        <taxon>Bacillales</taxon>
        <taxon>Bacillaceae</taxon>
        <taxon>Halobacillus</taxon>
    </lineage>
</organism>
<feature type="domain" description="Aminoglycoside phosphotransferase" evidence="1">
    <location>
        <begin position="34"/>
        <end position="249"/>
    </location>
</feature>
<sequence length="314" mass="36204">MKENWERVKVKPSIPVEEITEKVREETGREVLMIEELTGGLSHSNYKLQFHKSPPLVIRVTSNKDRLTMERQLHSLLRDVPEVPSFFTIFQIGENWAGLMEWKEGKQLKHLFYQGDNQSNERLGYSAGELLARFRNISFENSGFFDAALKVEEPFHLEAESYRQLLESFLQDKVKLWIGPELQSRIISYASRQVELLKLDDSGPALVHGDFNGLNLLGDTNSVTAVLDWEFAFSGSIYVDIGNFIRYENFPEYQACERGLISGLRDSGIYLPEEWKEIARLVDLLGLCSMLNLEHPAPNRFKDLNRLIEQTIYA</sequence>
<dbReference type="Proteomes" id="UP000831787">
    <property type="component" value="Chromosome"/>
</dbReference>
<dbReference type="Gene3D" id="3.90.1200.10">
    <property type="match status" value="1"/>
</dbReference>
<keyword evidence="3" id="KW-1185">Reference proteome</keyword>
<evidence type="ECO:0000313" key="2">
    <source>
        <dbReference type="EMBL" id="UOQ43808.1"/>
    </source>
</evidence>
<dbReference type="RefSeq" id="WP_244709270.1">
    <property type="nucleotide sequence ID" value="NZ_CP095073.1"/>
</dbReference>
<dbReference type="SUPFAM" id="SSF56112">
    <property type="entry name" value="Protein kinase-like (PK-like)"/>
    <property type="match status" value="1"/>
</dbReference>
<accession>A0ABY4EH61</accession>
<protein>
    <submittedName>
        <fullName evidence="2">Aminoglycoside phosphotransferase family protein</fullName>
    </submittedName>
</protein>
<dbReference type="InterPro" id="IPR051678">
    <property type="entry name" value="AGP_Transferase"/>
</dbReference>
<dbReference type="Pfam" id="PF01636">
    <property type="entry name" value="APH"/>
    <property type="match status" value="1"/>
</dbReference>
<name>A0ABY4EH61_9BACI</name>
<evidence type="ECO:0000259" key="1">
    <source>
        <dbReference type="Pfam" id="PF01636"/>
    </source>
</evidence>
<reference evidence="2 3" key="1">
    <citation type="submission" date="2022-04" db="EMBL/GenBank/DDBJ databases">
        <title>Halobacillus sp. isolated from saltern.</title>
        <authorList>
            <person name="Won M."/>
            <person name="Lee C.-M."/>
            <person name="Woen H.-Y."/>
            <person name="Kwon S.-W."/>
        </authorList>
    </citation>
    <scope>NUCLEOTIDE SEQUENCE [LARGE SCALE GENOMIC DNA]</scope>
    <source>
        <strain evidence="2 3">SSBR10-3</strain>
    </source>
</reference>
<dbReference type="InterPro" id="IPR002575">
    <property type="entry name" value="Aminoglycoside_PTrfase"/>
</dbReference>